<feature type="transmembrane region" description="Helical" evidence="2">
    <location>
        <begin position="156"/>
        <end position="179"/>
    </location>
</feature>
<feature type="compositionally biased region" description="Basic residues" evidence="1">
    <location>
        <begin position="20"/>
        <end position="44"/>
    </location>
</feature>
<evidence type="ECO:0000256" key="2">
    <source>
        <dbReference type="SAM" id="Phobius"/>
    </source>
</evidence>
<dbReference type="EMBL" id="QJNS01000068">
    <property type="protein sequence ID" value="RYO89727.1"/>
    <property type="molecule type" value="Genomic_DNA"/>
</dbReference>
<name>A0ABY0HCW4_9PEZI</name>
<keyword evidence="2" id="KW-0472">Membrane</keyword>
<evidence type="ECO:0000256" key="1">
    <source>
        <dbReference type="SAM" id="MobiDB-lite"/>
    </source>
</evidence>
<keyword evidence="2" id="KW-1133">Transmembrane helix</keyword>
<evidence type="ECO:0000313" key="4">
    <source>
        <dbReference type="Proteomes" id="UP000294003"/>
    </source>
</evidence>
<keyword evidence="4" id="KW-1185">Reference proteome</keyword>
<keyword evidence="2" id="KW-0812">Transmembrane</keyword>
<feature type="region of interest" description="Disordered" evidence="1">
    <location>
        <begin position="14"/>
        <end position="46"/>
    </location>
</feature>
<dbReference type="Proteomes" id="UP000294003">
    <property type="component" value="Unassembled WGS sequence"/>
</dbReference>
<reference evidence="3 4" key="1">
    <citation type="submission" date="2018-06" db="EMBL/GenBank/DDBJ databases">
        <title>Complete Genomes of Monosporascus.</title>
        <authorList>
            <person name="Robinson A.J."/>
            <person name="Natvig D.O."/>
        </authorList>
    </citation>
    <scope>NUCLEOTIDE SEQUENCE [LARGE SCALE GENOMIC DNA]</scope>
    <source>
        <strain evidence="3 4">CBS 609.92</strain>
    </source>
</reference>
<organism evidence="3 4">
    <name type="scientific">Monosporascus cannonballus</name>
    <dbReference type="NCBI Taxonomy" id="155416"/>
    <lineage>
        <taxon>Eukaryota</taxon>
        <taxon>Fungi</taxon>
        <taxon>Dikarya</taxon>
        <taxon>Ascomycota</taxon>
        <taxon>Pezizomycotina</taxon>
        <taxon>Sordariomycetes</taxon>
        <taxon>Xylariomycetidae</taxon>
        <taxon>Xylariales</taxon>
        <taxon>Xylariales incertae sedis</taxon>
        <taxon>Monosporascus</taxon>
    </lineage>
</organism>
<comment type="caution">
    <text evidence="3">The sequence shown here is derived from an EMBL/GenBank/DDBJ whole genome shotgun (WGS) entry which is preliminary data.</text>
</comment>
<evidence type="ECO:0000313" key="3">
    <source>
        <dbReference type="EMBL" id="RYO89727.1"/>
    </source>
</evidence>
<gene>
    <name evidence="3" type="ORF">DL762_003092</name>
</gene>
<accession>A0ABY0HCW4</accession>
<sequence length="303" mass="32066">MGFFDWADGGSVISSSTTTTKRRSRKSHHRSDRSRSRSRSRSSKHQATLDGFLAGAGLKSDQYKKHNGSRGSGLGGLGGLGDGSSYRKHGASSSRASFFGLGGNASTRSFFGLGRSSSSYYKRAQPRSGFVARAYRKLKRLLRDLVYWAKRHPVKVFLLVIMPLVTGGALTALLARFGLRLPPFIERWLGVAARTAGGDPSGLVGEAVRMATGGSGGGGSGRSSDGGYSSTSVGGGGGNKYGYSGAGHGTYGGSYGGRGYRDTRSTVSIERGRDGDFLWERRREDGHGRGVGGFMNGVSRFFS</sequence>
<protein>
    <submittedName>
        <fullName evidence="3">Uncharacterized protein</fullName>
    </submittedName>
</protein>
<proteinExistence type="predicted"/>